<dbReference type="Proteomes" id="UP000800035">
    <property type="component" value="Unassembled WGS sequence"/>
</dbReference>
<evidence type="ECO:0008006" key="4">
    <source>
        <dbReference type="Google" id="ProtNLM"/>
    </source>
</evidence>
<dbReference type="Gene3D" id="3.10.450.240">
    <property type="match status" value="1"/>
</dbReference>
<sequence length="306" mass="35105">MSTHLPARISRPFFRPCIFQRPYARPFSTTLARPGRGGKSNKKKRIDPVQTEAAARQQGRKGKASSTIYEEQLKDERNLPDDIGLLPGTFIRSQPAKVWSTVSLTRPNTWKAFVWYHWKFVVSKAKAWLLLWRFRKIAANRPSLHFWDEKPMRVTAEEKYKHLYQSFAHGDAQAISQLCVSSVSQKFSDRIAARPRGLKMVWKANGVRSTVMSNRGLLLGLAGYENTGVQQMVFKITSQSQSLDLQGGTQKQGHNVVEYLVLQRQVLRGAFKDWIVWGFANEWLPETIEEDAEHERQVNAYQAETV</sequence>
<protein>
    <recommendedName>
        <fullName evidence="4">Tim44-like domain-containing protein</fullName>
    </recommendedName>
</protein>
<accession>A0A6A5U266</accession>
<feature type="region of interest" description="Disordered" evidence="1">
    <location>
        <begin position="28"/>
        <end position="67"/>
    </location>
</feature>
<dbReference type="EMBL" id="ML976986">
    <property type="protein sequence ID" value="KAF1958734.1"/>
    <property type="molecule type" value="Genomic_DNA"/>
</dbReference>
<organism evidence="2 3">
    <name type="scientific">Byssothecium circinans</name>
    <dbReference type="NCBI Taxonomy" id="147558"/>
    <lineage>
        <taxon>Eukaryota</taxon>
        <taxon>Fungi</taxon>
        <taxon>Dikarya</taxon>
        <taxon>Ascomycota</taxon>
        <taxon>Pezizomycotina</taxon>
        <taxon>Dothideomycetes</taxon>
        <taxon>Pleosporomycetidae</taxon>
        <taxon>Pleosporales</taxon>
        <taxon>Massarineae</taxon>
        <taxon>Massarinaceae</taxon>
        <taxon>Byssothecium</taxon>
    </lineage>
</organism>
<dbReference type="AlphaFoldDB" id="A0A6A5U266"/>
<reference evidence="2" key="1">
    <citation type="journal article" date="2020" name="Stud. Mycol.">
        <title>101 Dothideomycetes genomes: a test case for predicting lifestyles and emergence of pathogens.</title>
        <authorList>
            <person name="Haridas S."/>
            <person name="Albert R."/>
            <person name="Binder M."/>
            <person name="Bloem J."/>
            <person name="Labutti K."/>
            <person name="Salamov A."/>
            <person name="Andreopoulos B."/>
            <person name="Baker S."/>
            <person name="Barry K."/>
            <person name="Bills G."/>
            <person name="Bluhm B."/>
            <person name="Cannon C."/>
            <person name="Castanera R."/>
            <person name="Culley D."/>
            <person name="Daum C."/>
            <person name="Ezra D."/>
            <person name="Gonzalez J."/>
            <person name="Henrissat B."/>
            <person name="Kuo A."/>
            <person name="Liang C."/>
            <person name="Lipzen A."/>
            <person name="Lutzoni F."/>
            <person name="Magnuson J."/>
            <person name="Mondo S."/>
            <person name="Nolan M."/>
            <person name="Ohm R."/>
            <person name="Pangilinan J."/>
            <person name="Park H.-J."/>
            <person name="Ramirez L."/>
            <person name="Alfaro M."/>
            <person name="Sun H."/>
            <person name="Tritt A."/>
            <person name="Yoshinaga Y."/>
            <person name="Zwiers L.-H."/>
            <person name="Turgeon B."/>
            <person name="Goodwin S."/>
            <person name="Spatafora J."/>
            <person name="Crous P."/>
            <person name="Grigoriev I."/>
        </authorList>
    </citation>
    <scope>NUCLEOTIDE SEQUENCE</scope>
    <source>
        <strain evidence="2">CBS 675.92</strain>
    </source>
</reference>
<evidence type="ECO:0000313" key="2">
    <source>
        <dbReference type="EMBL" id="KAF1958734.1"/>
    </source>
</evidence>
<dbReference type="OrthoDB" id="19619at2759"/>
<name>A0A6A5U266_9PLEO</name>
<proteinExistence type="predicted"/>
<evidence type="ECO:0000313" key="3">
    <source>
        <dbReference type="Proteomes" id="UP000800035"/>
    </source>
</evidence>
<keyword evidence="3" id="KW-1185">Reference proteome</keyword>
<gene>
    <name evidence="2" type="ORF">CC80DRAFT_591642</name>
</gene>
<evidence type="ECO:0000256" key="1">
    <source>
        <dbReference type="SAM" id="MobiDB-lite"/>
    </source>
</evidence>